<reference evidence="3 4" key="1">
    <citation type="journal article" date="2012" name="Eukaryot. Cell">
        <title>Draft genome sequence of CBS 2479, the standard type strain of Trichosporon asahii.</title>
        <authorList>
            <person name="Yang R.Y."/>
            <person name="Li H.T."/>
            <person name="Zhu H."/>
            <person name="Zhou G.P."/>
            <person name="Wang M."/>
            <person name="Wang L."/>
        </authorList>
    </citation>
    <scope>NUCLEOTIDE SEQUENCE [LARGE SCALE GENOMIC DNA]</scope>
    <source>
        <strain evidence="4">ATCC 90039 / CBS 2479 / JCM 2466 / KCTC 7840 / NCYC 2677 / UAMH 7654</strain>
    </source>
</reference>
<dbReference type="EMBL" id="ALBS01000190">
    <property type="protein sequence ID" value="EJT48816.1"/>
    <property type="molecule type" value="Genomic_DNA"/>
</dbReference>
<accession>J5T2G2</accession>
<evidence type="ECO:0000313" key="4">
    <source>
        <dbReference type="Proteomes" id="UP000002748"/>
    </source>
</evidence>
<sequence length="176" mass="19115">MLLSTVAFLAVLGAVSAAPAPQSSNPPVSYDGRQLRFNLQLNKCLTARKVEVGSELGEKPGQLFDTGPPSTVGVIRVKGTNLCVDAGDYNCKTNGVRLTLQNCGEGAWGAQEWWQSTNGRIELAGPVTHAHQMPPRSGFCFDLTDGNEATGSVQIWKCYDNNPNQRWDLGPWCRFC</sequence>
<protein>
    <submittedName>
        <fullName evidence="3">G-X-X-X-Q-X-W domain-containing protein</fullName>
    </submittedName>
</protein>
<dbReference type="InterPro" id="IPR035992">
    <property type="entry name" value="Ricin_B-like_lectins"/>
</dbReference>
<dbReference type="SMART" id="SM00458">
    <property type="entry name" value="RICIN"/>
    <property type="match status" value="1"/>
</dbReference>
<dbReference type="Gene3D" id="2.80.10.50">
    <property type="match status" value="1"/>
</dbReference>
<organism evidence="3 4">
    <name type="scientific">Trichosporon asahii var. asahii (strain ATCC 90039 / CBS 2479 / JCM 2466 / KCTC 7840 / NBRC 103889/ NCYC 2677 / UAMH 7654)</name>
    <name type="common">Yeast</name>
    <dbReference type="NCBI Taxonomy" id="1186058"/>
    <lineage>
        <taxon>Eukaryota</taxon>
        <taxon>Fungi</taxon>
        <taxon>Dikarya</taxon>
        <taxon>Basidiomycota</taxon>
        <taxon>Agaricomycotina</taxon>
        <taxon>Tremellomycetes</taxon>
        <taxon>Trichosporonales</taxon>
        <taxon>Trichosporonaceae</taxon>
        <taxon>Trichosporon</taxon>
    </lineage>
</organism>
<dbReference type="SUPFAM" id="SSF50370">
    <property type="entry name" value="Ricin B-like lectins"/>
    <property type="match status" value="1"/>
</dbReference>
<dbReference type="KEGG" id="tasa:A1Q1_02151"/>
<dbReference type="GeneID" id="25985665"/>
<dbReference type="VEuPathDB" id="FungiDB:A1Q1_02151"/>
<dbReference type="OrthoDB" id="6770063at2759"/>
<feature type="chain" id="PRO_5003784923" evidence="1">
    <location>
        <begin position="18"/>
        <end position="176"/>
    </location>
</feature>
<dbReference type="PROSITE" id="PS50231">
    <property type="entry name" value="RICIN_B_LECTIN"/>
    <property type="match status" value="1"/>
</dbReference>
<dbReference type="InterPro" id="IPR000772">
    <property type="entry name" value="Ricin_B_lectin"/>
</dbReference>
<name>J5T2G2_TRIAS</name>
<proteinExistence type="predicted"/>
<comment type="caution">
    <text evidence="3">The sequence shown here is derived from an EMBL/GenBank/DDBJ whole genome shotgun (WGS) entry which is preliminary data.</text>
</comment>
<evidence type="ECO:0000259" key="2">
    <source>
        <dbReference type="SMART" id="SM00458"/>
    </source>
</evidence>
<dbReference type="RefSeq" id="XP_014180571.1">
    <property type="nucleotide sequence ID" value="XM_014325096.1"/>
</dbReference>
<feature type="signal peptide" evidence="1">
    <location>
        <begin position="1"/>
        <end position="17"/>
    </location>
</feature>
<dbReference type="Pfam" id="PF00652">
    <property type="entry name" value="Ricin_B_lectin"/>
    <property type="match status" value="1"/>
</dbReference>
<dbReference type="Proteomes" id="UP000002748">
    <property type="component" value="Unassembled WGS sequence"/>
</dbReference>
<gene>
    <name evidence="3" type="ORF">A1Q1_02151</name>
</gene>
<dbReference type="HOGENOM" id="CLU_095794_3_1_1"/>
<evidence type="ECO:0000313" key="3">
    <source>
        <dbReference type="EMBL" id="EJT48816.1"/>
    </source>
</evidence>
<dbReference type="AlphaFoldDB" id="J5T2G2"/>
<feature type="domain" description="Ricin B lectin" evidence="2">
    <location>
        <begin position="31"/>
        <end position="170"/>
    </location>
</feature>
<keyword evidence="1" id="KW-0732">Signal</keyword>
<evidence type="ECO:0000256" key="1">
    <source>
        <dbReference type="SAM" id="SignalP"/>
    </source>
</evidence>